<reference evidence="2 3" key="1">
    <citation type="submission" date="2023-10" db="EMBL/GenBank/DDBJ databases">
        <title>Chromosome-scale genome assembly provides insights into flower coloration mechanisms of Canna indica.</title>
        <authorList>
            <person name="Li C."/>
        </authorList>
    </citation>
    <scope>NUCLEOTIDE SEQUENCE [LARGE SCALE GENOMIC DNA]</scope>
    <source>
        <tissue evidence="2">Flower</tissue>
    </source>
</reference>
<dbReference type="AlphaFoldDB" id="A0AAQ3QMR3"/>
<protein>
    <submittedName>
        <fullName evidence="2">Uncharacterized protein</fullName>
    </submittedName>
</protein>
<sequence length="114" mass="12586">MVNKLKCKRQVEVAHLQRRLVAINFMPPHEQSKCVSIHLKRSPFFFLVLLSPDSARLPSPPSSVQPLGDSARLQLDSPSPPSSARRVRKLQPGHLSGIVSCLSLDTSQANLLIL</sequence>
<evidence type="ECO:0000313" key="2">
    <source>
        <dbReference type="EMBL" id="WOL15223.1"/>
    </source>
</evidence>
<dbReference type="EMBL" id="CP136896">
    <property type="protein sequence ID" value="WOL15223.1"/>
    <property type="molecule type" value="Genomic_DNA"/>
</dbReference>
<accession>A0AAQ3QMR3</accession>
<dbReference type="Proteomes" id="UP001327560">
    <property type="component" value="Chromosome 7"/>
</dbReference>
<feature type="region of interest" description="Disordered" evidence="1">
    <location>
        <begin position="56"/>
        <end position="89"/>
    </location>
</feature>
<organism evidence="2 3">
    <name type="scientific">Canna indica</name>
    <name type="common">Indian-shot</name>
    <dbReference type="NCBI Taxonomy" id="4628"/>
    <lineage>
        <taxon>Eukaryota</taxon>
        <taxon>Viridiplantae</taxon>
        <taxon>Streptophyta</taxon>
        <taxon>Embryophyta</taxon>
        <taxon>Tracheophyta</taxon>
        <taxon>Spermatophyta</taxon>
        <taxon>Magnoliopsida</taxon>
        <taxon>Liliopsida</taxon>
        <taxon>Zingiberales</taxon>
        <taxon>Cannaceae</taxon>
        <taxon>Canna</taxon>
    </lineage>
</organism>
<proteinExistence type="predicted"/>
<name>A0AAQ3QMR3_9LILI</name>
<keyword evidence="3" id="KW-1185">Reference proteome</keyword>
<evidence type="ECO:0000313" key="3">
    <source>
        <dbReference type="Proteomes" id="UP001327560"/>
    </source>
</evidence>
<evidence type="ECO:0000256" key="1">
    <source>
        <dbReference type="SAM" id="MobiDB-lite"/>
    </source>
</evidence>
<gene>
    <name evidence="2" type="ORF">Cni_G24004</name>
</gene>